<evidence type="ECO:0000313" key="3">
    <source>
        <dbReference type="Proteomes" id="UP000664628"/>
    </source>
</evidence>
<dbReference type="RefSeq" id="WP_207327332.1">
    <property type="nucleotide sequence ID" value="NZ_JAFMYW010000001.1"/>
</dbReference>
<sequence length="253" mass="27202">MKRTLLLFLLTLTASVGMAQKAFIYNTLQKNGFISISAGISQPMGTFAQRTSEASSGMAIRGQSMSFSGGYRMAGPLGLMARYEQTYNGIDPNALVSQFVQSPGDKLTATAAVGRAGQWQTRSIMLGPYVTIPVGRVSLDIRAMAGQIWATCPETCVQGQVNQVSTMIRTDNQESKAISAGIGLTARYRITPAIALHINGDYSSAAFAFNDVPVESQLGNISKQTTMNSQKKLSMAIISAGVTIQFRSRNYVF</sequence>
<organism evidence="2 3">
    <name type="scientific">Fibrella forsythiae</name>
    <dbReference type="NCBI Taxonomy" id="2817061"/>
    <lineage>
        <taxon>Bacteria</taxon>
        <taxon>Pseudomonadati</taxon>
        <taxon>Bacteroidota</taxon>
        <taxon>Cytophagia</taxon>
        <taxon>Cytophagales</taxon>
        <taxon>Spirosomataceae</taxon>
        <taxon>Fibrella</taxon>
    </lineage>
</organism>
<dbReference type="Proteomes" id="UP000664628">
    <property type="component" value="Unassembled WGS sequence"/>
</dbReference>
<keyword evidence="1" id="KW-0732">Signal</keyword>
<comment type="caution">
    <text evidence="2">The sequence shown here is derived from an EMBL/GenBank/DDBJ whole genome shotgun (WGS) entry which is preliminary data.</text>
</comment>
<accession>A0ABS3JBQ4</accession>
<reference evidence="2 3" key="1">
    <citation type="submission" date="2021-03" db="EMBL/GenBank/DDBJ databases">
        <title>Fibrella sp. HMF5405 genome sequencing and assembly.</title>
        <authorList>
            <person name="Kang H."/>
            <person name="Kim H."/>
            <person name="Bae S."/>
            <person name="Joh K."/>
        </authorList>
    </citation>
    <scope>NUCLEOTIDE SEQUENCE [LARGE SCALE GENOMIC DNA]</scope>
    <source>
        <strain evidence="2 3">HMF5405</strain>
    </source>
</reference>
<dbReference type="EMBL" id="JAFMYW010000001">
    <property type="protein sequence ID" value="MBO0947420.1"/>
    <property type="molecule type" value="Genomic_DNA"/>
</dbReference>
<evidence type="ECO:0000256" key="1">
    <source>
        <dbReference type="SAM" id="SignalP"/>
    </source>
</evidence>
<evidence type="ECO:0008006" key="4">
    <source>
        <dbReference type="Google" id="ProtNLM"/>
    </source>
</evidence>
<gene>
    <name evidence="2" type="ORF">J2I46_02415</name>
</gene>
<feature type="chain" id="PRO_5045917571" description="Outer membrane protein beta-barrel domain-containing protein" evidence="1">
    <location>
        <begin position="20"/>
        <end position="253"/>
    </location>
</feature>
<name>A0ABS3JBQ4_9BACT</name>
<protein>
    <recommendedName>
        <fullName evidence="4">Outer membrane protein beta-barrel domain-containing protein</fullName>
    </recommendedName>
</protein>
<feature type="signal peptide" evidence="1">
    <location>
        <begin position="1"/>
        <end position="19"/>
    </location>
</feature>
<keyword evidence="3" id="KW-1185">Reference proteome</keyword>
<evidence type="ECO:0000313" key="2">
    <source>
        <dbReference type="EMBL" id="MBO0947420.1"/>
    </source>
</evidence>
<proteinExistence type="predicted"/>